<accession>A0A6J4VNL0</accession>
<feature type="signal peptide" evidence="1">
    <location>
        <begin position="1"/>
        <end position="26"/>
    </location>
</feature>
<dbReference type="AlphaFoldDB" id="A0A6J4VNL0"/>
<name>A0A6J4VNL0_9BACT</name>
<dbReference type="EMBL" id="CADCWN010000235">
    <property type="protein sequence ID" value="CAA9580826.1"/>
    <property type="molecule type" value="Genomic_DNA"/>
</dbReference>
<proteinExistence type="predicted"/>
<evidence type="ECO:0000256" key="1">
    <source>
        <dbReference type="SAM" id="SignalP"/>
    </source>
</evidence>
<sequence length="141" mass="14746">MARRLAIAVLLLATLGGCGGAPFVTATPSFARFSADDVMRGFKGAGLRVDGPQPLASGALGADAPRYAEAKSFAAGTPGSTTAATLFTFNSAAELTAMEAFLRQKYAKKNRMLVHRNVLLVFSTAGMEETGMYDPVLLGLR</sequence>
<keyword evidence="1" id="KW-0732">Signal</keyword>
<feature type="chain" id="PRO_5026909121" evidence="1">
    <location>
        <begin position="27"/>
        <end position="141"/>
    </location>
</feature>
<gene>
    <name evidence="2" type="ORF">AVDCRST_MAG18-3106</name>
</gene>
<organism evidence="2">
    <name type="scientific">uncultured Thermomicrobiales bacterium</name>
    <dbReference type="NCBI Taxonomy" id="1645740"/>
    <lineage>
        <taxon>Bacteria</taxon>
        <taxon>Pseudomonadati</taxon>
        <taxon>Thermomicrobiota</taxon>
        <taxon>Thermomicrobia</taxon>
        <taxon>Thermomicrobiales</taxon>
        <taxon>environmental samples</taxon>
    </lineage>
</organism>
<protein>
    <submittedName>
        <fullName evidence="2">Uncharacterized protein</fullName>
    </submittedName>
</protein>
<evidence type="ECO:0000313" key="2">
    <source>
        <dbReference type="EMBL" id="CAA9580826.1"/>
    </source>
</evidence>
<dbReference type="PROSITE" id="PS51257">
    <property type="entry name" value="PROKAR_LIPOPROTEIN"/>
    <property type="match status" value="1"/>
</dbReference>
<reference evidence="2" key="1">
    <citation type="submission" date="2020-02" db="EMBL/GenBank/DDBJ databases">
        <authorList>
            <person name="Meier V. D."/>
        </authorList>
    </citation>
    <scope>NUCLEOTIDE SEQUENCE</scope>
    <source>
        <strain evidence="2">AVDCRST_MAG18</strain>
    </source>
</reference>